<dbReference type="OrthoDB" id="3691495at2"/>
<evidence type="ECO:0000313" key="1">
    <source>
        <dbReference type="EMBL" id="TWP52299.1"/>
    </source>
</evidence>
<accession>A0A563EXB0</accession>
<dbReference type="EMBL" id="VOBR01000006">
    <property type="protein sequence ID" value="TWP52299.1"/>
    <property type="molecule type" value="Genomic_DNA"/>
</dbReference>
<comment type="caution">
    <text evidence="1">The sequence shown here is derived from an EMBL/GenBank/DDBJ whole genome shotgun (WGS) entry which is preliminary data.</text>
</comment>
<dbReference type="Proteomes" id="UP000316639">
    <property type="component" value="Unassembled WGS sequence"/>
</dbReference>
<organism evidence="1 2">
    <name type="scientific">Lentzea tibetensis</name>
    <dbReference type="NCBI Taxonomy" id="2591470"/>
    <lineage>
        <taxon>Bacteria</taxon>
        <taxon>Bacillati</taxon>
        <taxon>Actinomycetota</taxon>
        <taxon>Actinomycetes</taxon>
        <taxon>Pseudonocardiales</taxon>
        <taxon>Pseudonocardiaceae</taxon>
        <taxon>Lentzea</taxon>
    </lineage>
</organism>
<protein>
    <submittedName>
        <fullName evidence="1">Uncharacterized protein</fullName>
    </submittedName>
</protein>
<keyword evidence="2" id="KW-1185">Reference proteome</keyword>
<dbReference type="RefSeq" id="WP_146351097.1">
    <property type="nucleotide sequence ID" value="NZ_VOBR01000006.1"/>
</dbReference>
<evidence type="ECO:0000313" key="2">
    <source>
        <dbReference type="Proteomes" id="UP000316639"/>
    </source>
</evidence>
<proteinExistence type="predicted"/>
<sequence>MANLSLDSDELLLPRDVVAVDVPASWGGEVSHQLTFAGPLGPILALPGRRTRWLFLARWDTRPHTPPPDVRYWRDRVPAPTAHWVVRPGDALPLVSVIRCAIRTVRP</sequence>
<name>A0A563EXB0_9PSEU</name>
<dbReference type="AlphaFoldDB" id="A0A563EXB0"/>
<reference evidence="1 2" key="1">
    <citation type="submission" date="2019-07" db="EMBL/GenBank/DDBJ databases">
        <title>Lentzea xizangensis sp. nov., isolated from Qinghai-Tibetan Plateau Soils.</title>
        <authorList>
            <person name="Huang J."/>
        </authorList>
    </citation>
    <scope>NUCLEOTIDE SEQUENCE [LARGE SCALE GENOMIC DNA]</scope>
    <source>
        <strain evidence="1 2">FXJ1.1311</strain>
    </source>
</reference>
<gene>
    <name evidence="1" type="ORF">FKR81_12095</name>
</gene>